<evidence type="ECO:0000256" key="1">
    <source>
        <dbReference type="ARBA" id="ARBA00010088"/>
    </source>
</evidence>
<dbReference type="Pfam" id="PF00561">
    <property type="entry name" value="Abhydrolase_1"/>
    <property type="match status" value="1"/>
</dbReference>
<dbReference type="EMBL" id="JH930477">
    <property type="protein sequence ID" value="EKM51106.1"/>
    <property type="molecule type" value="Genomic_DNA"/>
</dbReference>
<proteinExistence type="inferred from homology"/>
<dbReference type="SUPFAM" id="SSF53474">
    <property type="entry name" value="alpha/beta-Hydrolases"/>
    <property type="match status" value="1"/>
</dbReference>
<feature type="signal peptide" evidence="3">
    <location>
        <begin position="1"/>
        <end position="22"/>
    </location>
</feature>
<comment type="similarity">
    <text evidence="1">Belongs to the peptidase S33 family.</text>
</comment>
<evidence type="ECO:0000313" key="5">
    <source>
        <dbReference type="EMBL" id="EKM51106.1"/>
    </source>
</evidence>
<dbReference type="InterPro" id="IPR051601">
    <property type="entry name" value="Serine_prot/Carboxylest_S33"/>
</dbReference>
<dbReference type="InterPro" id="IPR029058">
    <property type="entry name" value="AB_hydrolase_fold"/>
</dbReference>
<name>K5UN05_PHACS</name>
<keyword evidence="6" id="KW-1185">Reference proteome</keyword>
<dbReference type="RefSeq" id="XP_007399988.1">
    <property type="nucleotide sequence ID" value="XM_007399926.1"/>
</dbReference>
<dbReference type="GO" id="GO:0016787">
    <property type="term" value="F:hydrolase activity"/>
    <property type="evidence" value="ECO:0007669"/>
    <property type="project" value="UniProtKB-KW"/>
</dbReference>
<dbReference type="HOGENOM" id="CLU_013364_5_2_1"/>
<feature type="domain" description="AB hydrolase-1" evidence="4">
    <location>
        <begin position="93"/>
        <end position="249"/>
    </location>
</feature>
<dbReference type="InterPro" id="IPR000073">
    <property type="entry name" value="AB_hydrolase_1"/>
</dbReference>
<dbReference type="OrthoDB" id="425534at2759"/>
<dbReference type="PANTHER" id="PTHR43248">
    <property type="entry name" value="2-SUCCINYL-6-HYDROXY-2,4-CYCLOHEXADIENE-1-CARBOXYLATE SYNTHASE"/>
    <property type="match status" value="1"/>
</dbReference>
<dbReference type="KEGG" id="pco:PHACADRAFT_32147"/>
<feature type="chain" id="PRO_5003884040" description="AB hydrolase-1 domain-containing protein" evidence="3">
    <location>
        <begin position="23"/>
        <end position="444"/>
    </location>
</feature>
<dbReference type="Gene3D" id="3.40.50.1820">
    <property type="entry name" value="alpha/beta hydrolase"/>
    <property type="match status" value="1"/>
</dbReference>
<dbReference type="InParanoid" id="K5UN05"/>
<evidence type="ECO:0000259" key="4">
    <source>
        <dbReference type="Pfam" id="PF00561"/>
    </source>
</evidence>
<evidence type="ECO:0000256" key="3">
    <source>
        <dbReference type="SAM" id="SignalP"/>
    </source>
</evidence>
<organism evidence="5 6">
    <name type="scientific">Phanerochaete carnosa (strain HHB-10118-sp)</name>
    <name type="common">White-rot fungus</name>
    <name type="synonym">Peniophora carnosa</name>
    <dbReference type="NCBI Taxonomy" id="650164"/>
    <lineage>
        <taxon>Eukaryota</taxon>
        <taxon>Fungi</taxon>
        <taxon>Dikarya</taxon>
        <taxon>Basidiomycota</taxon>
        <taxon>Agaricomycotina</taxon>
        <taxon>Agaricomycetes</taxon>
        <taxon>Polyporales</taxon>
        <taxon>Phanerochaetaceae</taxon>
        <taxon>Phanerochaete</taxon>
    </lineage>
</organism>
<evidence type="ECO:0000256" key="2">
    <source>
        <dbReference type="ARBA" id="ARBA00022801"/>
    </source>
</evidence>
<gene>
    <name evidence="5" type="ORF">PHACADRAFT_32147</name>
</gene>
<dbReference type="GeneID" id="18919718"/>
<keyword evidence="3" id="KW-0732">Signal</keyword>
<dbReference type="Proteomes" id="UP000008370">
    <property type="component" value="Unassembled WGS sequence"/>
</dbReference>
<keyword evidence="2" id="KW-0378">Hydrolase</keyword>
<dbReference type="PANTHER" id="PTHR43248:SF25">
    <property type="entry name" value="AB HYDROLASE-1 DOMAIN-CONTAINING PROTEIN-RELATED"/>
    <property type="match status" value="1"/>
</dbReference>
<sequence length="444" mass="47935">MLRLQRVPSLASALLFVGLVIASELHARDATFDWPNLTSSSSLSWVPCFSSFQCARLTVPLQYSNPGAGEAQIALLMSPSSFPKNDSRYLGSILFNPGGPGDSGVNTVMTLASTIRPVIGPQYDFIGFDPRGELCQLPHGRTSYKCYSCSPPEALEFYAPYPQNVNESVSSFGRAYAQSQILGKLAMDRAQLVAESVSTPAVALDMFSIMKALGQDKLNYYGISYGTVLGATFAAMFPNNVGRFVLDGVVDPDGWYQGNMTNLLLDTDKVLTTIYHACVSAGPSLCAIYENTTDLVHARVSRLLDDVHLAPVLVYNDTDPSNITFSVVDYTVVESHILATLKNPYSMATALAEAIVQLENGDGSLILGAAGVTNVAQFATCDFDPSQPYVAGFLDIRAPIECGDSLVDTRRTLQAAQDDYQGMLQLSQFATTIYPLMQGICTHV</sequence>
<dbReference type="AlphaFoldDB" id="K5UN05"/>
<protein>
    <recommendedName>
        <fullName evidence="4">AB hydrolase-1 domain-containing protein</fullName>
    </recommendedName>
</protein>
<reference evidence="5 6" key="1">
    <citation type="journal article" date="2012" name="BMC Genomics">
        <title>Comparative genomics of the white-rot fungi, Phanerochaete carnosa and P. chrysosporium, to elucidate the genetic basis of the distinct wood types they colonize.</title>
        <authorList>
            <person name="Suzuki H."/>
            <person name="MacDonald J."/>
            <person name="Syed K."/>
            <person name="Salamov A."/>
            <person name="Hori C."/>
            <person name="Aerts A."/>
            <person name="Henrissat B."/>
            <person name="Wiebenga A."/>
            <person name="vanKuyk P.A."/>
            <person name="Barry K."/>
            <person name="Lindquist E."/>
            <person name="LaButti K."/>
            <person name="Lapidus A."/>
            <person name="Lucas S."/>
            <person name="Coutinho P."/>
            <person name="Gong Y."/>
            <person name="Samejima M."/>
            <person name="Mahadevan R."/>
            <person name="Abou-Zaid M."/>
            <person name="de Vries R.P."/>
            <person name="Igarashi K."/>
            <person name="Yadav J.S."/>
            <person name="Grigoriev I.V."/>
            <person name="Master E.R."/>
        </authorList>
    </citation>
    <scope>NUCLEOTIDE SEQUENCE [LARGE SCALE GENOMIC DNA]</scope>
    <source>
        <strain evidence="5 6">HHB-10118-sp</strain>
    </source>
</reference>
<evidence type="ECO:0000313" key="6">
    <source>
        <dbReference type="Proteomes" id="UP000008370"/>
    </source>
</evidence>
<dbReference type="STRING" id="650164.K5UN05"/>
<accession>K5UN05</accession>